<dbReference type="PANTHER" id="PTHR40446">
    <property type="entry name" value="N-ACETYLGLUCOSAMINE-1-PHOSPHODIESTER ALPHA-N-ACETYLGLUCOSAMINIDASE"/>
    <property type="match status" value="1"/>
</dbReference>
<keyword evidence="4" id="KW-1185">Reference proteome</keyword>
<dbReference type="PROSITE" id="PS51782">
    <property type="entry name" value="LYSM"/>
    <property type="match status" value="1"/>
</dbReference>
<dbReference type="InterPro" id="IPR018392">
    <property type="entry name" value="LysM"/>
</dbReference>
<dbReference type="PANTHER" id="PTHR40446:SF2">
    <property type="entry name" value="N-ACETYLGLUCOSAMINE-1-PHOSPHODIESTER ALPHA-N-ACETYLGLUCOSAMINIDASE"/>
    <property type="match status" value="1"/>
</dbReference>
<dbReference type="OrthoDB" id="9816453at2"/>
<dbReference type="InterPro" id="IPR018711">
    <property type="entry name" value="NAGPA"/>
</dbReference>
<feature type="compositionally biased region" description="Basic and acidic residues" evidence="1">
    <location>
        <begin position="284"/>
        <end position="293"/>
    </location>
</feature>
<evidence type="ECO:0000259" key="2">
    <source>
        <dbReference type="PROSITE" id="PS51782"/>
    </source>
</evidence>
<dbReference type="Gene3D" id="3.10.350.10">
    <property type="entry name" value="LysM domain"/>
    <property type="match status" value="1"/>
</dbReference>
<dbReference type="SUPFAM" id="SSF54106">
    <property type="entry name" value="LysM domain"/>
    <property type="match status" value="1"/>
</dbReference>
<dbReference type="Gene3D" id="2.60.120.260">
    <property type="entry name" value="Galactose-binding domain-like"/>
    <property type="match status" value="1"/>
</dbReference>
<evidence type="ECO:0000313" key="3">
    <source>
        <dbReference type="EMBL" id="SFR18059.1"/>
    </source>
</evidence>
<name>A0A1I6EJX6_9FIRM</name>
<dbReference type="SMART" id="SM00257">
    <property type="entry name" value="LysM"/>
    <property type="match status" value="1"/>
</dbReference>
<reference evidence="4" key="1">
    <citation type="submission" date="2016-10" db="EMBL/GenBank/DDBJ databases">
        <authorList>
            <person name="Varghese N."/>
            <person name="Submissions S."/>
        </authorList>
    </citation>
    <scope>NUCLEOTIDE SEQUENCE [LARGE SCALE GENOMIC DNA]</scope>
    <source>
        <strain evidence="4">DSM 3669</strain>
    </source>
</reference>
<dbReference type="InterPro" id="IPR008979">
    <property type="entry name" value="Galactose-bd-like_sf"/>
</dbReference>
<dbReference type="SUPFAM" id="SSF49785">
    <property type="entry name" value="Galactose-binding domain-like"/>
    <property type="match status" value="1"/>
</dbReference>
<dbReference type="Proteomes" id="UP000199584">
    <property type="component" value="Unassembled WGS sequence"/>
</dbReference>
<accession>A0A1I6EJX6</accession>
<evidence type="ECO:0000313" key="4">
    <source>
        <dbReference type="Proteomes" id="UP000199584"/>
    </source>
</evidence>
<dbReference type="Pfam" id="PF09992">
    <property type="entry name" value="NAGPA"/>
    <property type="match status" value="1"/>
</dbReference>
<protein>
    <submittedName>
        <fullName evidence="3">Exopolysaccharide biosynthesis protein</fullName>
    </submittedName>
</protein>
<dbReference type="EMBL" id="FOYM01000052">
    <property type="protein sequence ID" value="SFR18059.1"/>
    <property type="molecule type" value="Genomic_DNA"/>
</dbReference>
<organism evidence="3 4">
    <name type="scientific">Desulfoscipio geothermicus DSM 3669</name>
    <dbReference type="NCBI Taxonomy" id="1121426"/>
    <lineage>
        <taxon>Bacteria</taxon>
        <taxon>Bacillati</taxon>
        <taxon>Bacillota</taxon>
        <taxon>Clostridia</taxon>
        <taxon>Eubacteriales</taxon>
        <taxon>Desulfallaceae</taxon>
        <taxon>Desulfoscipio</taxon>
    </lineage>
</organism>
<sequence length="493" mass="53665">MKRKLIMLLLLVLIPWAVGFTFIRYDNSNIGIKPPDEKPSKHFSNIYVTVSVNNLETKDLQGNTIFRGFVMSVNNPKAVKVMLPEGGPGNLQTTSAMAAKANAVAATNGGGFYIRPVPGKPLFYPLYYTVQEGKVVSQVSRYQSEILVGLTKSGKLTGGAFSSDIKVQKAGITEGISFSPQLVKNGKRLHKPGGIKGPRTAIGQKKDGSLLFLVIDGRRPGWSSGATLFELQEIMLNLGAYNAYNLDGGGSSTIVFNNEVLNKPSDNSGERRVATCWVVLSAPRKDNGNDNRSPKPVTGDLIKNGDFKSGHKDWNGGKIIGIDANGNKYISNGYNWGVYQDLFLNPGKHYQINAQTRKGSAVTPARLVVLYIDDSGKYIRKNLVDIRHKHNGAGWESMPATEFTVPGGAVKTRVFLLINGGKGNHHFDNISIKEVQGNNPSPNPNLTYTVVPGDTLWAIANKFNTTVDKLIEINKITNPNIIYPGQKLVISPN</sequence>
<feature type="domain" description="LysM" evidence="2">
    <location>
        <begin position="446"/>
        <end position="490"/>
    </location>
</feature>
<proteinExistence type="predicted"/>
<dbReference type="CDD" id="cd00118">
    <property type="entry name" value="LysM"/>
    <property type="match status" value="1"/>
</dbReference>
<feature type="region of interest" description="Disordered" evidence="1">
    <location>
        <begin position="284"/>
        <end position="303"/>
    </location>
</feature>
<dbReference type="Pfam" id="PF01476">
    <property type="entry name" value="LysM"/>
    <property type="match status" value="1"/>
</dbReference>
<dbReference type="AlphaFoldDB" id="A0A1I6EJX6"/>
<evidence type="ECO:0000256" key="1">
    <source>
        <dbReference type="SAM" id="MobiDB-lite"/>
    </source>
</evidence>
<dbReference type="InterPro" id="IPR036779">
    <property type="entry name" value="LysM_dom_sf"/>
</dbReference>
<gene>
    <name evidence="3" type="ORF">SAMN05660706_1528</name>
</gene>